<feature type="domain" description="DUF4097" evidence="1">
    <location>
        <begin position="53"/>
        <end position="322"/>
    </location>
</feature>
<evidence type="ECO:0000313" key="2">
    <source>
        <dbReference type="EMBL" id="OIJ10785.1"/>
    </source>
</evidence>
<dbReference type="AlphaFoldDB" id="A0A1S2LH02"/>
<reference evidence="3 4" key="3">
    <citation type="journal article" date="2019" name="Int. J. Syst. Evol. Microbiol.">
        <title>Anaerobacillus isosaccharinicus sp. nov., an alkaliphilic bacterium which degrades isosaccharinic acid.</title>
        <authorList>
            <person name="Bassil N.M."/>
            <person name="Lloyd J.R."/>
        </authorList>
    </citation>
    <scope>NUCLEOTIDE SEQUENCE [LARGE SCALE GENOMIC DNA]</scope>
    <source>
        <strain evidence="3 4">NB2006</strain>
    </source>
</reference>
<dbReference type="EMBL" id="CP063356">
    <property type="protein sequence ID" value="QOY35009.1"/>
    <property type="molecule type" value="Genomic_DNA"/>
</dbReference>
<dbReference type="PANTHER" id="PTHR34094">
    <property type="match status" value="1"/>
</dbReference>
<dbReference type="KEGG" id="aia:AWH56_020190"/>
<evidence type="ECO:0000313" key="3">
    <source>
        <dbReference type="EMBL" id="QOY35009.1"/>
    </source>
</evidence>
<reference evidence="3 4" key="2">
    <citation type="journal article" date="2017" name="Genome Announc.">
        <title>Draft Genome Sequences of Four Alkaliphilic Bacteria Belonging to the Anaerobacillus Genus.</title>
        <authorList>
            <person name="Bassil N.M."/>
            <person name="Lloyd J.R."/>
        </authorList>
    </citation>
    <scope>NUCLEOTIDE SEQUENCE [LARGE SCALE GENOMIC DNA]</scope>
    <source>
        <strain evidence="3 4">NB2006</strain>
    </source>
</reference>
<proteinExistence type="predicted"/>
<dbReference type="InterPro" id="IPR025164">
    <property type="entry name" value="Toastrack_DUF4097"/>
</dbReference>
<evidence type="ECO:0000259" key="1">
    <source>
        <dbReference type="Pfam" id="PF13349"/>
    </source>
</evidence>
<protein>
    <submittedName>
        <fullName evidence="3">DUF4097 family beta strand repeat protein</fullName>
    </submittedName>
</protein>
<dbReference type="EMBL" id="LQXD01000145">
    <property type="protein sequence ID" value="OIJ10785.1"/>
    <property type="molecule type" value="Genomic_DNA"/>
</dbReference>
<dbReference type="Pfam" id="PF13349">
    <property type="entry name" value="DUF4097"/>
    <property type="match status" value="1"/>
</dbReference>
<dbReference type="Proteomes" id="UP000180175">
    <property type="component" value="Chromosome"/>
</dbReference>
<dbReference type="RefSeq" id="WP_071318129.1">
    <property type="nucleotide sequence ID" value="NZ_CP063356.2"/>
</dbReference>
<organism evidence="2 4">
    <name type="scientific">Anaerobacillus isosaccharinicus</name>
    <dbReference type="NCBI Taxonomy" id="1532552"/>
    <lineage>
        <taxon>Bacteria</taxon>
        <taxon>Bacillati</taxon>
        <taxon>Bacillota</taxon>
        <taxon>Bacilli</taxon>
        <taxon>Bacillales</taxon>
        <taxon>Bacillaceae</taxon>
        <taxon>Anaerobacillus</taxon>
    </lineage>
</organism>
<name>A0A1S2LH02_9BACI</name>
<sequence length="323" mass="34359">MNKGALLGLALIAIGIFALVFNSTQQQSSSVFNFFSSGNVEINESKVVDGDKITSIDIHSSSPNVYLIPSDSDEIIIELTGEVSSKLKNSFSLDVDTSRDKLSVKVNRKSETIRNIFGTIVIRTKLEIYVPEKMYDSISINTSSGKIEIEDLHAKSFDLRASSGKIDIGNIIAEKNFNARTSSGRIEVSNSEAASLNTSASSGSITLKNIQTSTMNIATSSGSIELSDSMGEITAAASSGRITINNKQLNGNISVATSSGRVEINVQDLSSAIVDFKASSGRGNVSVPGMTIEEKSNNLIYGKIGSGDYKIKVRTSSGGFNLN</sequence>
<reference evidence="2 4" key="1">
    <citation type="submission" date="2016-10" db="EMBL/GenBank/DDBJ databases">
        <title>Draft genome sequences of four alkaliphilic bacteria belonging to the Anaerobacillus genus.</title>
        <authorList>
            <person name="Bassil N.M."/>
            <person name="Lloyd J.R."/>
        </authorList>
    </citation>
    <scope>NUCLEOTIDE SEQUENCE [LARGE SCALE GENOMIC DNA]</scope>
    <source>
        <strain evidence="2 4">NB2006</strain>
    </source>
</reference>
<reference evidence="3" key="4">
    <citation type="submission" date="2020-10" db="EMBL/GenBank/DDBJ databases">
        <authorList>
            <person name="Bassil N.M."/>
            <person name="Lloyd J.R."/>
        </authorList>
    </citation>
    <scope>NUCLEOTIDE SEQUENCE</scope>
    <source>
        <strain evidence="3">NB2006</strain>
    </source>
</reference>
<dbReference type="OrthoDB" id="2380881at2"/>
<gene>
    <name evidence="3" type="ORF">AWH56_020190</name>
    <name evidence="2" type="ORF">AWH56_16655</name>
</gene>
<dbReference type="PANTHER" id="PTHR34094:SF1">
    <property type="entry name" value="PROTEIN FAM185A"/>
    <property type="match status" value="1"/>
</dbReference>
<keyword evidence="4" id="KW-1185">Reference proteome</keyword>
<evidence type="ECO:0000313" key="4">
    <source>
        <dbReference type="Proteomes" id="UP000180175"/>
    </source>
</evidence>
<accession>A0A1S2LH02</accession>